<evidence type="ECO:0000313" key="1">
    <source>
        <dbReference type="EMBL" id="QNE74647.1"/>
    </source>
</evidence>
<dbReference type="RefSeq" id="WP_185298202.1">
    <property type="nucleotide sequence ID" value="NZ_CP045702.1"/>
</dbReference>
<dbReference type="SUPFAM" id="SSF48452">
    <property type="entry name" value="TPR-like"/>
    <property type="match status" value="1"/>
</dbReference>
<proteinExistence type="predicted"/>
<dbReference type="CDD" id="cd00093">
    <property type="entry name" value="HTH_XRE"/>
    <property type="match status" value="1"/>
</dbReference>
<accession>A0A7G7BH32</accession>
<reference evidence="2" key="1">
    <citation type="submission" date="2019-10" db="EMBL/GenBank/DDBJ databases">
        <title>Antimicrobial potential of Antarctic Bacteria.</title>
        <authorList>
            <person name="Benaud N."/>
            <person name="Edwards R.J."/>
            <person name="Ferrari B.C."/>
        </authorList>
    </citation>
    <scope>NUCLEOTIDE SEQUENCE [LARGE SCALE GENOMIC DNA]</scope>
    <source>
        <strain evidence="2">NBSH44</strain>
    </source>
</reference>
<organism evidence="1 2">
    <name type="scientific">Streptomyces finlayi</name>
    <dbReference type="NCBI Taxonomy" id="67296"/>
    <lineage>
        <taxon>Bacteria</taxon>
        <taxon>Bacillati</taxon>
        <taxon>Actinomycetota</taxon>
        <taxon>Actinomycetes</taxon>
        <taxon>Kitasatosporales</taxon>
        <taxon>Streptomycetaceae</taxon>
        <taxon>Streptomyces</taxon>
    </lineage>
</organism>
<keyword evidence="2" id="KW-1185">Reference proteome</keyword>
<dbReference type="KEGG" id="sfiy:F0344_08510"/>
<dbReference type="EMBL" id="CP045702">
    <property type="protein sequence ID" value="QNE74647.1"/>
    <property type="molecule type" value="Genomic_DNA"/>
</dbReference>
<dbReference type="Proteomes" id="UP000515307">
    <property type="component" value="Chromosome"/>
</dbReference>
<sequence length="434" mass="47551">MTYKPSTALPRDLLDDDEVQRALMAHDFGVVFRIARERAGISYSKIAAECDIKPERVGTLARGQGRITTFEKIAQIADALRVPGCVVGLTARPWEVADAPAGSPSAENGPHVRRRAILQAATGLAAALPTLHQTAPPLRITDTYVDRLRERTARLRRLDEVLGGGDTYRVYLGEVQRTKSDLRSASFTVGARRRLTALLAEQAQQAGWAAFDGGRPRDAVALYEESRTYAREAGDVDLYGNSLAFLAYEALADDRRTAVGFAVDSCATITARTPSTVQALLYERLAWACAVDGQAKATEKALTLACEALADPRAGEPQPDWSVWVDNTELDIMTGRCWTALRRPLRAVPVLSRALDRYSDDHARDKALYLSWLADAYLTAGEVEQAAATVGRALELSMDVASIRPRQRLVPLLEYLRPHAELQIVRDVLELAAS</sequence>
<dbReference type="GO" id="GO:0003677">
    <property type="term" value="F:DNA binding"/>
    <property type="evidence" value="ECO:0007669"/>
    <property type="project" value="InterPro"/>
</dbReference>
<protein>
    <submittedName>
        <fullName evidence="1">Helix-turn-helix domain-containing protein</fullName>
    </submittedName>
</protein>
<name>A0A7G7BH32_9ACTN</name>
<dbReference type="Gene3D" id="1.10.260.40">
    <property type="entry name" value="lambda repressor-like DNA-binding domains"/>
    <property type="match status" value="1"/>
</dbReference>
<dbReference type="SUPFAM" id="SSF47413">
    <property type="entry name" value="lambda repressor-like DNA-binding domains"/>
    <property type="match status" value="1"/>
</dbReference>
<dbReference type="Gene3D" id="1.25.40.10">
    <property type="entry name" value="Tetratricopeptide repeat domain"/>
    <property type="match status" value="1"/>
</dbReference>
<dbReference type="InterPro" id="IPR011990">
    <property type="entry name" value="TPR-like_helical_dom_sf"/>
</dbReference>
<dbReference type="InterPro" id="IPR010982">
    <property type="entry name" value="Lambda_DNA-bd_dom_sf"/>
</dbReference>
<gene>
    <name evidence="1" type="ORF">F0344_08510</name>
</gene>
<dbReference type="InterPro" id="IPR001387">
    <property type="entry name" value="Cro/C1-type_HTH"/>
</dbReference>
<evidence type="ECO:0000313" key="2">
    <source>
        <dbReference type="Proteomes" id="UP000515307"/>
    </source>
</evidence>
<dbReference type="Pfam" id="PF13560">
    <property type="entry name" value="HTH_31"/>
    <property type="match status" value="1"/>
</dbReference>
<dbReference type="AlphaFoldDB" id="A0A7G7BH32"/>